<feature type="signal peptide" evidence="1">
    <location>
        <begin position="1"/>
        <end position="27"/>
    </location>
</feature>
<dbReference type="SMART" id="SM00869">
    <property type="entry name" value="Autotransporter"/>
    <property type="match status" value="1"/>
</dbReference>
<dbReference type="InterPro" id="IPR006315">
    <property type="entry name" value="OM_autotransptr_brl_dom"/>
</dbReference>
<sequence length="991" mass="106842">MHSWKKKLVVSQLALACTLAITSQANATTYNTFGYHDDATTQYAGINTDTDYVTYGGYVYYNPATTDFDQSFNNDTVNGVISTYYLNNDYTTDSTNTLNITNSTIHGMITSQHMWDDTAYVDHDWDDGDTFTLNIANSTIDDDYEYFYFTDDYNNADGKVTTEDWRTSELASLGTAVTLDVESNINITNNSRVAGITLSQGDTYDATYATGGDSAYVHTWDNTIVVDNSTVTSGAVTPLEGNGWFGNSSEPSDYSGNAVYDTDTETWYHNPNDTALSFSDNPDSYYSMKNNVTFTNGSTLMGDVVFTSNFNNADDANADSNGDGVISASDGFSPIGYDTNNDGVEDTNGGWSHDNDNVDELNLKLDNGSKWVGDAYFSYEYIAPADMYDLEDGTNSLEPSSTVDKWGNVVDDKTFQSGIFTVALDNGSEWDTVNTSNVDTLTVNNGSQVNVADSSSLIADTITLTNGSTMNLSSYGEVDTDHLTVDSYSKVDLTNETAYLYANTITVSNGGEFSIGAGEFDADSFDTDTLELTNAGVFNINNSDYVLDADLVNGHTNTTDTSNATYGYGVIAMTSDGHLTVNGNGDYYNGANTADTTYSANGEADNSYTDNVVAATGNYKVRIDNATGAGSVADYKGNELIRVNDVNTDATFSAANKADLGAYTYQAKQEGNTVVLEQMELTDYANMALSIPSANTNIWNLEQDTVGTRLTNARHGLADNGGAWVSYFGGNFNGDNGTINYDQDVNGIMVGVDTKVDGNNAKWIVGAAAGFAKGDLSDRTGQVDQDSQSAYIYSSARFANNIFVDGNLSYSHFNNDLSANMSDGTYVDGNTSSDAWGFGLKLGYDLKLGDAGYVTPYGSVSGLFQSGDDYQLSNDMKVDGQSYDSMRYEIGVDAGYTFTYSEDQALTPYFKLAYVYDDSNNDADVNGDSNNDADVNGDSIDNGVEGSAVRVGLGTQFSFTKNFSAYTDANYLGGGDVDQDWSANVGVKYTW</sequence>
<dbReference type="GO" id="GO:0019867">
    <property type="term" value="C:outer membrane"/>
    <property type="evidence" value="ECO:0007669"/>
    <property type="project" value="InterPro"/>
</dbReference>
<dbReference type="AlphaFoldDB" id="A0A5U5AN50"/>
<organism evidence="3">
    <name type="scientific">Salmonella enterica</name>
    <name type="common">Salmonella choleraesuis</name>
    <dbReference type="NCBI Taxonomy" id="28901"/>
    <lineage>
        <taxon>Bacteria</taxon>
        <taxon>Pseudomonadati</taxon>
        <taxon>Pseudomonadota</taxon>
        <taxon>Gammaproteobacteria</taxon>
        <taxon>Enterobacterales</taxon>
        <taxon>Enterobacteriaceae</taxon>
        <taxon>Salmonella</taxon>
    </lineage>
</organism>
<dbReference type="SUPFAM" id="SSF103515">
    <property type="entry name" value="Autotransporter"/>
    <property type="match status" value="1"/>
</dbReference>
<accession>A0A5U5AN50</accession>
<evidence type="ECO:0000259" key="2">
    <source>
        <dbReference type="PROSITE" id="PS51208"/>
    </source>
</evidence>
<dbReference type="InterPro" id="IPR005546">
    <property type="entry name" value="Autotransporte_beta"/>
</dbReference>
<protein>
    <submittedName>
        <fullName evidence="3">Autotransporter outer membrane beta-barrel domain-containing protein</fullName>
    </submittedName>
</protein>
<comment type="caution">
    <text evidence="3">The sequence shown here is derived from an EMBL/GenBank/DDBJ whole genome shotgun (WGS) entry which is preliminary data.</text>
</comment>
<dbReference type="EMBL" id="AAGOPO010000007">
    <property type="protein sequence ID" value="EBQ3197674.1"/>
    <property type="molecule type" value="Genomic_DNA"/>
</dbReference>
<dbReference type="Gene3D" id="2.40.128.130">
    <property type="entry name" value="Autotransporter beta-domain"/>
    <property type="match status" value="1"/>
</dbReference>
<evidence type="ECO:0000313" key="4">
    <source>
        <dbReference type="EMBL" id="EBQ4052071.1"/>
    </source>
</evidence>
<dbReference type="InterPro" id="IPR051551">
    <property type="entry name" value="Autotransporter_adhesion"/>
</dbReference>
<dbReference type="InterPro" id="IPR003991">
    <property type="entry name" value="Pertactin_virulence_factor"/>
</dbReference>
<dbReference type="PROSITE" id="PS51208">
    <property type="entry name" value="AUTOTRANSPORTER"/>
    <property type="match status" value="1"/>
</dbReference>
<reference evidence="3" key="1">
    <citation type="submission" date="2018-07" db="EMBL/GenBank/DDBJ databases">
        <authorList>
            <consortium name="GenomeTrakr network: Whole genome sequencing for foodborne pathogen traceback"/>
        </authorList>
    </citation>
    <scope>NUCLEOTIDE SEQUENCE</scope>
    <source>
        <strain evidence="4">FLUFL-1885</strain>
        <strain evidence="3">FLUFL-1886</strain>
    </source>
</reference>
<dbReference type="NCBIfam" id="TIGR01414">
    <property type="entry name" value="autotrans_barl"/>
    <property type="match status" value="1"/>
</dbReference>
<feature type="chain" id="PRO_5033501878" evidence="1">
    <location>
        <begin position="28"/>
        <end position="991"/>
    </location>
</feature>
<dbReference type="InterPro" id="IPR036709">
    <property type="entry name" value="Autotransporte_beta_dom_sf"/>
</dbReference>
<dbReference type="PRINTS" id="PR01484">
    <property type="entry name" value="PRTACTNFAMLY"/>
</dbReference>
<gene>
    <name evidence="4" type="ORF">AKM18_09360</name>
    <name evidence="3" type="ORF">AKM19_09070</name>
</gene>
<dbReference type="InterPro" id="IPR011050">
    <property type="entry name" value="Pectin_lyase_fold/virulence"/>
</dbReference>
<name>A0A5U5AN50_SALER</name>
<feature type="domain" description="Autotransporter" evidence="2">
    <location>
        <begin position="716"/>
        <end position="991"/>
    </location>
</feature>
<keyword evidence="1" id="KW-0732">Signal</keyword>
<evidence type="ECO:0000256" key="1">
    <source>
        <dbReference type="SAM" id="SignalP"/>
    </source>
</evidence>
<dbReference type="Pfam" id="PF03797">
    <property type="entry name" value="Autotransporter"/>
    <property type="match status" value="1"/>
</dbReference>
<evidence type="ECO:0000313" key="3">
    <source>
        <dbReference type="EMBL" id="EBQ3197674.1"/>
    </source>
</evidence>
<dbReference type="PANTHER" id="PTHR35037:SF2">
    <property type="match status" value="1"/>
</dbReference>
<dbReference type="PANTHER" id="PTHR35037">
    <property type="entry name" value="C-TERMINAL REGION OF AIDA-LIKE PROTEIN"/>
    <property type="match status" value="1"/>
</dbReference>
<dbReference type="EMBL" id="AAGOWW010000008">
    <property type="protein sequence ID" value="EBQ4052071.1"/>
    <property type="molecule type" value="Genomic_DNA"/>
</dbReference>
<dbReference type="SUPFAM" id="SSF51126">
    <property type="entry name" value="Pectin lyase-like"/>
    <property type="match status" value="1"/>
</dbReference>
<proteinExistence type="predicted"/>